<keyword evidence="5" id="KW-1185">Reference proteome</keyword>
<evidence type="ECO:0000256" key="1">
    <source>
        <dbReference type="SAM" id="Coils"/>
    </source>
</evidence>
<dbReference type="STRING" id="643867.Ftrac_2201"/>
<evidence type="ECO:0000313" key="4">
    <source>
        <dbReference type="EMBL" id="ADR22183.1"/>
    </source>
</evidence>
<dbReference type="EMBL" id="CP002349">
    <property type="protein sequence ID" value="ADR22183.1"/>
    <property type="molecule type" value="Genomic_DNA"/>
</dbReference>
<dbReference type="Gene3D" id="3.40.50.300">
    <property type="entry name" value="P-loop containing nucleotide triphosphate hydrolases"/>
    <property type="match status" value="1"/>
</dbReference>
<gene>
    <name evidence="4" type="ordered locus">Ftrac_2201</name>
</gene>
<organism evidence="4 5">
    <name type="scientific">Marivirga tractuosa (strain ATCC 23168 / DSM 4126 / NBRC 15989 / NCIMB 1408 / VKM B-1430 / H-43)</name>
    <name type="common">Microscilla tractuosa</name>
    <name type="synonym">Flexibacter tractuosus</name>
    <dbReference type="NCBI Taxonomy" id="643867"/>
    <lineage>
        <taxon>Bacteria</taxon>
        <taxon>Pseudomonadati</taxon>
        <taxon>Bacteroidota</taxon>
        <taxon>Cytophagia</taxon>
        <taxon>Cytophagales</taxon>
        <taxon>Marivirgaceae</taxon>
        <taxon>Marivirga</taxon>
    </lineage>
</organism>
<dbReference type="HOGENOM" id="CLU_041137_3_0_10"/>
<dbReference type="InterPro" id="IPR011579">
    <property type="entry name" value="ATPase_dom"/>
</dbReference>
<feature type="domain" description="ATPase" evidence="2">
    <location>
        <begin position="10"/>
        <end position="218"/>
    </location>
</feature>
<dbReference type="InterPro" id="IPR004256">
    <property type="entry name" value="DUF234"/>
</dbReference>
<dbReference type="InterPro" id="IPR027417">
    <property type="entry name" value="P-loop_NTPase"/>
</dbReference>
<feature type="coiled-coil region" evidence="1">
    <location>
        <begin position="394"/>
        <end position="435"/>
    </location>
</feature>
<dbReference type="Pfam" id="PF03008">
    <property type="entry name" value="DUF234"/>
    <property type="match status" value="1"/>
</dbReference>
<name>E4TVT5_MARTH</name>
<dbReference type="GO" id="GO:0005524">
    <property type="term" value="F:ATP binding"/>
    <property type="evidence" value="ECO:0007669"/>
    <property type="project" value="InterPro"/>
</dbReference>
<dbReference type="KEGG" id="mtt:Ftrac_2201"/>
<evidence type="ECO:0000259" key="3">
    <source>
        <dbReference type="Pfam" id="PF03008"/>
    </source>
</evidence>
<keyword evidence="1" id="KW-0175">Coiled coil</keyword>
<dbReference type="Pfam" id="PF01637">
    <property type="entry name" value="ATPase_2"/>
    <property type="match status" value="1"/>
</dbReference>
<dbReference type="AlphaFoldDB" id="E4TVT5"/>
<accession>E4TVT5</accession>
<dbReference type="PANTHER" id="PTHR34704">
    <property type="entry name" value="ATPASE"/>
    <property type="match status" value="1"/>
</dbReference>
<feature type="domain" description="DUF234" evidence="3">
    <location>
        <begin position="325"/>
        <end position="414"/>
    </location>
</feature>
<evidence type="ECO:0000313" key="5">
    <source>
        <dbReference type="Proteomes" id="UP000008720"/>
    </source>
</evidence>
<dbReference type="Proteomes" id="UP000008720">
    <property type="component" value="Chromosome"/>
</dbReference>
<evidence type="ECO:0000259" key="2">
    <source>
        <dbReference type="Pfam" id="PF01637"/>
    </source>
</evidence>
<sequence length="449" mass="52704">MHYNKLIMRFYNRESELENLALIKKRSLTNAQMTVMVGRRRIGKTSLIKKSIDQDSTAVYLFVAKKSEQLLCAEFLELIQFQLKKQPHGEITQFSQLFSWLMDISKEIPFTLAIDEFQEFLSINPSIMSEMQNIWDSNKEGSQINLILCGSIYSLMKRIFENSKEPLFSRATARMNIKPFKINVLQEILQDQVKNASYQNIFPFYIFTGGVAKYVENLIMAEAFDLESILNEIFRENSLFLDEGKNVLTDELGKDYHTHFSILTLIASSKTSRTEIESILGGSIGGFLDRLENEYQIIEKVKPIFAKPNSRKIKYQIKDNFLNFWFRFIYKNRSAIEIGNYDYVKEIVNRDFNTFSGHMLERYFRQQFEESGNFSMVGNYWEKGNLNEIDLIAINELEKKMILAEVKLNKKKIDLKKLESKSEKLLKDFKEYKIEYTGLSLEDMQRKNK</sequence>
<proteinExistence type="predicted"/>
<dbReference type="eggNOG" id="COG1672">
    <property type="taxonomic scope" value="Bacteria"/>
</dbReference>
<dbReference type="PANTHER" id="PTHR34704:SF1">
    <property type="entry name" value="ATPASE"/>
    <property type="match status" value="1"/>
</dbReference>
<protein>
    <submittedName>
        <fullName evidence="4">DUF234 DEXX-box ATPase</fullName>
    </submittedName>
</protein>
<dbReference type="SUPFAM" id="SSF52540">
    <property type="entry name" value="P-loop containing nucleoside triphosphate hydrolases"/>
    <property type="match status" value="1"/>
</dbReference>
<reference evidence="4 5" key="1">
    <citation type="journal article" date="2011" name="Stand. Genomic Sci.">
        <title>Complete genome sequence of Marivirga tractuosa type strain (H-43).</title>
        <authorList>
            <person name="Pagani I."/>
            <person name="Chertkov O."/>
            <person name="Lapidus A."/>
            <person name="Lucas S."/>
            <person name="Del Rio T.G."/>
            <person name="Tice H."/>
            <person name="Copeland A."/>
            <person name="Cheng J.F."/>
            <person name="Nolan M."/>
            <person name="Saunders E."/>
            <person name="Pitluck S."/>
            <person name="Held B."/>
            <person name="Goodwin L."/>
            <person name="Liolios K."/>
            <person name="Ovchinikova G."/>
            <person name="Ivanova N."/>
            <person name="Mavromatis K."/>
            <person name="Pati A."/>
            <person name="Chen A."/>
            <person name="Palaniappan K."/>
            <person name="Land M."/>
            <person name="Hauser L."/>
            <person name="Jeffries C.D."/>
            <person name="Detter J.C."/>
            <person name="Han C."/>
            <person name="Tapia R."/>
            <person name="Ngatchou-Djao O.D."/>
            <person name="Rohde M."/>
            <person name="Goker M."/>
            <person name="Spring S."/>
            <person name="Sikorski J."/>
            <person name="Woyke T."/>
            <person name="Bristow J."/>
            <person name="Eisen J.A."/>
            <person name="Markowitz V."/>
            <person name="Hugenholtz P."/>
            <person name="Klenk H.P."/>
            <person name="Kyrpides N.C."/>
        </authorList>
    </citation>
    <scope>NUCLEOTIDE SEQUENCE [LARGE SCALE GENOMIC DNA]</scope>
    <source>
        <strain evidence="5">ATCC 23168 / DSM 4126 / NBRC 15989 / NCIMB 1408 / VKM B-1430 / H-43</strain>
    </source>
</reference>